<dbReference type="PROSITE" id="PS51318">
    <property type="entry name" value="TAT"/>
    <property type="match status" value="1"/>
</dbReference>
<dbReference type="Proteomes" id="UP000189683">
    <property type="component" value="Chromosome"/>
</dbReference>
<reference evidence="7 9" key="3">
    <citation type="submission" date="2017-06" db="EMBL/GenBank/DDBJ databases">
        <title>A draft genome sequence of Komagataeibacter nataicola LMG 1536.</title>
        <authorList>
            <person name="Skraban J."/>
            <person name="Cleenwerck I."/>
            <person name="Vandamme P."/>
            <person name="Trcek J."/>
        </authorList>
    </citation>
    <scope>NUCLEOTIDE SEQUENCE [LARGE SCALE GENOMIC DNA]</scope>
    <source>
        <strain evidence="7 9">LMG 1536</strain>
    </source>
</reference>
<reference evidence="6" key="2">
    <citation type="submission" date="2017-02" db="EMBL/GenBank/DDBJ databases">
        <authorList>
            <person name="Zhang H."/>
        </authorList>
    </citation>
    <scope>NUCLEOTIDE SEQUENCE</scope>
    <source>
        <strain evidence="6">RZS01</strain>
    </source>
</reference>
<dbReference type="KEGG" id="kna:B0W47_06390"/>
<dbReference type="SUPFAM" id="SSF53850">
    <property type="entry name" value="Periplasmic binding protein-like II"/>
    <property type="match status" value="1"/>
</dbReference>
<feature type="domain" description="Solute-binding protein family 5" evidence="5">
    <location>
        <begin position="96"/>
        <end position="442"/>
    </location>
</feature>
<proteinExistence type="inferred from homology"/>
<dbReference type="GO" id="GO:1904680">
    <property type="term" value="F:peptide transmembrane transporter activity"/>
    <property type="evidence" value="ECO:0007669"/>
    <property type="project" value="TreeGrafter"/>
</dbReference>
<organism evidence="6 8">
    <name type="scientific">Komagataeibacter nataicola</name>
    <dbReference type="NCBI Taxonomy" id="265960"/>
    <lineage>
        <taxon>Bacteria</taxon>
        <taxon>Pseudomonadati</taxon>
        <taxon>Pseudomonadota</taxon>
        <taxon>Alphaproteobacteria</taxon>
        <taxon>Acetobacterales</taxon>
        <taxon>Acetobacteraceae</taxon>
        <taxon>Komagataeibacter</taxon>
    </lineage>
</organism>
<dbReference type="EMBL" id="CP019875">
    <property type="protein sequence ID" value="AQU87165.1"/>
    <property type="molecule type" value="Genomic_DNA"/>
</dbReference>
<accession>A0A9N7H1Q1</accession>
<dbReference type="PANTHER" id="PTHR30290">
    <property type="entry name" value="PERIPLASMIC BINDING COMPONENT OF ABC TRANSPORTER"/>
    <property type="match status" value="1"/>
</dbReference>
<dbReference type="InterPro" id="IPR006311">
    <property type="entry name" value="TAT_signal"/>
</dbReference>
<comment type="subcellular location">
    <subcellularLocation>
        <location evidence="1">Periplasm</location>
    </subcellularLocation>
</comment>
<dbReference type="AlphaFoldDB" id="A0A9N7H1Q1"/>
<dbReference type="EMBL" id="NIRT01000023">
    <property type="protein sequence ID" value="PYD65722.1"/>
    <property type="molecule type" value="Genomic_DNA"/>
</dbReference>
<evidence type="ECO:0000256" key="4">
    <source>
        <dbReference type="ARBA" id="ARBA00022729"/>
    </source>
</evidence>
<name>A0A9N7H1Q1_9PROT</name>
<evidence type="ECO:0000256" key="2">
    <source>
        <dbReference type="ARBA" id="ARBA00005695"/>
    </source>
</evidence>
<dbReference type="InterPro" id="IPR039424">
    <property type="entry name" value="SBP_5"/>
</dbReference>
<dbReference type="Gene3D" id="3.10.105.10">
    <property type="entry name" value="Dipeptide-binding Protein, Domain 3"/>
    <property type="match status" value="1"/>
</dbReference>
<evidence type="ECO:0000256" key="3">
    <source>
        <dbReference type="ARBA" id="ARBA00022448"/>
    </source>
</evidence>
<evidence type="ECO:0000313" key="6">
    <source>
        <dbReference type="EMBL" id="AQU87165.1"/>
    </source>
</evidence>
<comment type="similarity">
    <text evidence="2">Belongs to the bacterial solute-binding protein 5 family.</text>
</comment>
<dbReference type="Pfam" id="PF00496">
    <property type="entry name" value="SBP_bac_5"/>
    <property type="match status" value="1"/>
</dbReference>
<evidence type="ECO:0000313" key="8">
    <source>
        <dbReference type="Proteomes" id="UP000189683"/>
    </source>
</evidence>
<reference evidence="8" key="1">
    <citation type="submission" date="2017-02" db="EMBL/GenBank/DDBJ databases">
        <title>zhang.</title>
        <authorList>
            <person name="Zhang H."/>
        </authorList>
    </citation>
    <scope>NUCLEOTIDE SEQUENCE [LARGE SCALE GENOMIC DNA]</scope>
    <source>
        <strain evidence="8">RZS01</strain>
    </source>
</reference>
<dbReference type="Proteomes" id="UP000247512">
    <property type="component" value="Unassembled WGS sequence"/>
</dbReference>
<keyword evidence="4" id="KW-0732">Signal</keyword>
<dbReference type="OrthoDB" id="9803988at2"/>
<evidence type="ECO:0000313" key="7">
    <source>
        <dbReference type="EMBL" id="PYD65722.1"/>
    </source>
</evidence>
<protein>
    <submittedName>
        <fullName evidence="6">ABC transporter substrate-binding protein</fullName>
    </submittedName>
</protein>
<dbReference type="InterPro" id="IPR000914">
    <property type="entry name" value="SBP_5_dom"/>
</dbReference>
<evidence type="ECO:0000259" key="5">
    <source>
        <dbReference type="Pfam" id="PF00496"/>
    </source>
</evidence>
<dbReference type="InterPro" id="IPR030678">
    <property type="entry name" value="Peptide/Ni-bd"/>
</dbReference>
<dbReference type="Gene3D" id="3.40.190.10">
    <property type="entry name" value="Periplasmic binding protein-like II"/>
    <property type="match status" value="1"/>
</dbReference>
<dbReference type="GO" id="GO:0015833">
    <property type="term" value="P:peptide transport"/>
    <property type="evidence" value="ECO:0007669"/>
    <property type="project" value="TreeGrafter"/>
</dbReference>
<keyword evidence="9" id="KW-1185">Reference proteome</keyword>
<evidence type="ECO:0000313" key="9">
    <source>
        <dbReference type="Proteomes" id="UP000247512"/>
    </source>
</evidence>
<dbReference type="GO" id="GO:0030288">
    <property type="term" value="C:outer membrane-bounded periplasmic space"/>
    <property type="evidence" value="ECO:0007669"/>
    <property type="project" value="UniProtKB-ARBA"/>
</dbReference>
<dbReference type="GO" id="GO:0043190">
    <property type="term" value="C:ATP-binding cassette (ABC) transporter complex"/>
    <property type="evidence" value="ECO:0007669"/>
    <property type="project" value="InterPro"/>
</dbReference>
<dbReference type="PANTHER" id="PTHR30290:SF10">
    <property type="entry name" value="PERIPLASMIC OLIGOPEPTIDE-BINDING PROTEIN-RELATED"/>
    <property type="match status" value="1"/>
</dbReference>
<sequence>MRGGRAPYGTTGALGRRQALRLAGAGLVAAGLPARAARAAGGQDPQPRRGGHLNFAGLAASTADTLDPARFALATDYIRGHMFYDGLVMLDAEMMPHPALAERIESDDLQTWHITLRRDVTFHDGAALNAADVVYSLARHKDPATGSQQRVIAQEMADIKAVGPLEVRVTLHGPNADFPSMLGIVSFSIVRDGTTDFSRANGTGPFICTEFTPGVRTSGRRNPDFWRGPAPWLDSVDMIGISDDMSRHNALLSNDVDIIASVNPRLVRLLRARGFGVMESPVGTYTDLAIRLDEGPGRSQDFVTGMKYLFNREQVRDSVFLGFARLGNDQPIPPEHRYFAADLPQRPFDPDRARFYLKRSGMMEAGVPLVCSPAALASVDIAVVLQYAAQQAGMSLPIRRMPADGYWTEYWMKTPMGFGNTNPRPSLDMTFALNFASGAPWNESHWRDPRFDQLLLAARSQRDEGARRQIYHDMQVMIHDGAGICLPAFTTSLDAFSPRVRGLAPSQAGQLMGYDFLSHVWLADAPGGAA</sequence>
<dbReference type="CDD" id="cd08503">
    <property type="entry name" value="PBP2_NikA_DppA_OppA_like_17"/>
    <property type="match status" value="1"/>
</dbReference>
<dbReference type="PIRSF" id="PIRSF002741">
    <property type="entry name" value="MppA"/>
    <property type="match status" value="1"/>
</dbReference>
<dbReference type="RefSeq" id="WP_078524758.1">
    <property type="nucleotide sequence ID" value="NZ_CP019875.1"/>
</dbReference>
<gene>
    <name evidence="6" type="ORF">B0W47_06390</name>
    <name evidence="7" type="ORF">CDI09_12120</name>
</gene>
<evidence type="ECO:0000256" key="1">
    <source>
        <dbReference type="ARBA" id="ARBA00004418"/>
    </source>
</evidence>
<keyword evidence="3" id="KW-0813">Transport</keyword>